<evidence type="ECO:0000313" key="2">
    <source>
        <dbReference type="EMBL" id="CAH0392882.1"/>
    </source>
</evidence>
<feature type="compositionally biased region" description="Basic and acidic residues" evidence="1">
    <location>
        <begin position="79"/>
        <end position="90"/>
    </location>
</feature>
<sequence>MSTTEKVEMSFDKISETTDVNESYQPRRGRSKLRVRSRSRSEASSSPRNRRLKSYVVQCRNRSRSRDRLSGSRLRSRSPPRDMPRFRDQSPDSCVAQCCDSCRSRGKIRRGRSRSKSQSRSPSWDPFGSWSYHSRSYVIRKRHRSRSRSRSTAQWSQSPLSSRSFQQESNFVQSRTRSKPATSSSMNEQYLENFSQMCSISEQNRIVRGLDGFSCLNGQIEREFKSENQRKSSHSHYTNRNNHRAGERSRRTLNYVRQHSSDRSYSNFSKQWNNFSTTSFRNQRLMNQSVEF</sequence>
<protein>
    <submittedName>
        <fullName evidence="2">Uncharacterized protein</fullName>
    </submittedName>
</protein>
<feature type="compositionally biased region" description="Basic residues" evidence="1">
    <location>
        <begin position="104"/>
        <end position="117"/>
    </location>
</feature>
<feature type="compositionally biased region" description="Polar residues" evidence="1">
    <location>
        <begin position="152"/>
        <end position="186"/>
    </location>
</feature>
<evidence type="ECO:0000256" key="1">
    <source>
        <dbReference type="SAM" id="MobiDB-lite"/>
    </source>
</evidence>
<organism evidence="2 3">
    <name type="scientific">Bemisia tabaci</name>
    <name type="common">Sweetpotato whitefly</name>
    <name type="synonym">Aleurodes tabaci</name>
    <dbReference type="NCBI Taxonomy" id="7038"/>
    <lineage>
        <taxon>Eukaryota</taxon>
        <taxon>Metazoa</taxon>
        <taxon>Ecdysozoa</taxon>
        <taxon>Arthropoda</taxon>
        <taxon>Hexapoda</taxon>
        <taxon>Insecta</taxon>
        <taxon>Pterygota</taxon>
        <taxon>Neoptera</taxon>
        <taxon>Paraneoptera</taxon>
        <taxon>Hemiptera</taxon>
        <taxon>Sternorrhyncha</taxon>
        <taxon>Aleyrodoidea</taxon>
        <taxon>Aleyrodidae</taxon>
        <taxon>Aleyrodinae</taxon>
        <taxon>Bemisia</taxon>
    </lineage>
</organism>
<keyword evidence="3" id="KW-1185">Reference proteome</keyword>
<feature type="region of interest" description="Disordered" evidence="1">
    <location>
        <begin position="140"/>
        <end position="186"/>
    </location>
</feature>
<feature type="compositionally biased region" description="Basic residues" evidence="1">
    <location>
        <begin position="140"/>
        <end position="149"/>
    </location>
</feature>
<name>A0A9P0AJJ1_BEMTA</name>
<dbReference type="Proteomes" id="UP001152759">
    <property type="component" value="Chromosome 7"/>
</dbReference>
<reference evidence="2" key="1">
    <citation type="submission" date="2021-12" db="EMBL/GenBank/DDBJ databases">
        <authorList>
            <person name="King R."/>
        </authorList>
    </citation>
    <scope>NUCLEOTIDE SEQUENCE</scope>
</reference>
<gene>
    <name evidence="2" type="ORF">BEMITA_LOCUS11343</name>
</gene>
<feature type="region of interest" description="Disordered" evidence="1">
    <location>
        <begin position="1"/>
        <end position="125"/>
    </location>
</feature>
<dbReference type="EMBL" id="OU963868">
    <property type="protein sequence ID" value="CAH0392882.1"/>
    <property type="molecule type" value="Genomic_DNA"/>
</dbReference>
<feature type="compositionally biased region" description="Basic residues" evidence="1">
    <location>
        <begin position="27"/>
        <end position="38"/>
    </location>
</feature>
<proteinExistence type="predicted"/>
<feature type="compositionally biased region" description="Basic and acidic residues" evidence="1">
    <location>
        <begin position="1"/>
        <end position="16"/>
    </location>
</feature>
<evidence type="ECO:0000313" key="3">
    <source>
        <dbReference type="Proteomes" id="UP001152759"/>
    </source>
</evidence>
<dbReference type="AlphaFoldDB" id="A0A9P0AJJ1"/>
<accession>A0A9P0AJJ1</accession>
<feature type="region of interest" description="Disordered" evidence="1">
    <location>
        <begin position="225"/>
        <end position="251"/>
    </location>
</feature>